<gene>
    <name evidence="2" type="ORF">M407DRAFT_217584</name>
</gene>
<feature type="region of interest" description="Disordered" evidence="1">
    <location>
        <begin position="1"/>
        <end position="139"/>
    </location>
</feature>
<evidence type="ECO:0000313" key="3">
    <source>
        <dbReference type="Proteomes" id="UP000054248"/>
    </source>
</evidence>
<sequence>MVSADNLFGTPLEKIAPKAKRNKTSSTSIPVKSPAEVSEGDSTPGQAAVLSGERRERLEDGKNLVDEASKLSDEEIFGTDDGSSEEGSELESEGSQAREWGGFAQKEGESGSRPEETWSEGRKERALEEDGEDSASGSYKNLSLSQTQLVLSAAISVLGSALGKVQELSVSPESTRAAVQARSEWMGPKHPRYDILERKYNEGGLETDEIGKLVEMFKADMLLAEKIRRGVNDEVEVAASVFSIVTGLLGE</sequence>
<name>A0A0C3LKC4_9AGAM</name>
<evidence type="ECO:0000313" key="2">
    <source>
        <dbReference type="EMBL" id="KIO21792.1"/>
    </source>
</evidence>
<dbReference type="HOGENOM" id="CLU_967071_0_0_1"/>
<dbReference type="Proteomes" id="UP000054248">
    <property type="component" value="Unassembled WGS sequence"/>
</dbReference>
<feature type="compositionally biased region" description="Basic and acidic residues" evidence="1">
    <location>
        <begin position="52"/>
        <end position="73"/>
    </location>
</feature>
<feature type="compositionally biased region" description="Acidic residues" evidence="1">
    <location>
        <begin position="74"/>
        <end position="92"/>
    </location>
</feature>
<evidence type="ECO:0008006" key="4">
    <source>
        <dbReference type="Google" id="ProtNLM"/>
    </source>
</evidence>
<protein>
    <recommendedName>
        <fullName evidence="4">Ribosome assembly protein 3</fullName>
    </recommendedName>
</protein>
<dbReference type="OrthoDB" id="10475667at2759"/>
<organism evidence="2 3">
    <name type="scientific">Tulasnella calospora MUT 4182</name>
    <dbReference type="NCBI Taxonomy" id="1051891"/>
    <lineage>
        <taxon>Eukaryota</taxon>
        <taxon>Fungi</taxon>
        <taxon>Dikarya</taxon>
        <taxon>Basidiomycota</taxon>
        <taxon>Agaricomycotina</taxon>
        <taxon>Agaricomycetes</taxon>
        <taxon>Cantharellales</taxon>
        <taxon>Tulasnellaceae</taxon>
        <taxon>Tulasnella</taxon>
    </lineage>
</organism>
<reference evidence="3" key="2">
    <citation type="submission" date="2015-01" db="EMBL/GenBank/DDBJ databases">
        <title>Evolutionary Origins and Diversification of the Mycorrhizal Mutualists.</title>
        <authorList>
            <consortium name="DOE Joint Genome Institute"/>
            <consortium name="Mycorrhizal Genomics Consortium"/>
            <person name="Kohler A."/>
            <person name="Kuo A."/>
            <person name="Nagy L.G."/>
            <person name="Floudas D."/>
            <person name="Copeland A."/>
            <person name="Barry K.W."/>
            <person name="Cichocki N."/>
            <person name="Veneault-Fourrey C."/>
            <person name="LaButti K."/>
            <person name="Lindquist E.A."/>
            <person name="Lipzen A."/>
            <person name="Lundell T."/>
            <person name="Morin E."/>
            <person name="Murat C."/>
            <person name="Riley R."/>
            <person name="Ohm R."/>
            <person name="Sun H."/>
            <person name="Tunlid A."/>
            <person name="Henrissat B."/>
            <person name="Grigoriev I.V."/>
            <person name="Hibbett D.S."/>
            <person name="Martin F."/>
        </authorList>
    </citation>
    <scope>NUCLEOTIDE SEQUENCE [LARGE SCALE GENOMIC DNA]</scope>
    <source>
        <strain evidence="3">MUT 4182</strain>
    </source>
</reference>
<accession>A0A0C3LKC4</accession>
<proteinExistence type="predicted"/>
<dbReference type="AlphaFoldDB" id="A0A0C3LKC4"/>
<evidence type="ECO:0000256" key="1">
    <source>
        <dbReference type="SAM" id="MobiDB-lite"/>
    </source>
</evidence>
<dbReference type="EMBL" id="KN823127">
    <property type="protein sequence ID" value="KIO21792.1"/>
    <property type="molecule type" value="Genomic_DNA"/>
</dbReference>
<reference evidence="2 3" key="1">
    <citation type="submission" date="2014-04" db="EMBL/GenBank/DDBJ databases">
        <authorList>
            <consortium name="DOE Joint Genome Institute"/>
            <person name="Kuo A."/>
            <person name="Girlanda M."/>
            <person name="Perotto S."/>
            <person name="Kohler A."/>
            <person name="Nagy L.G."/>
            <person name="Floudas D."/>
            <person name="Copeland A."/>
            <person name="Barry K.W."/>
            <person name="Cichocki N."/>
            <person name="Veneault-Fourrey C."/>
            <person name="LaButti K."/>
            <person name="Lindquist E.A."/>
            <person name="Lipzen A."/>
            <person name="Lundell T."/>
            <person name="Morin E."/>
            <person name="Murat C."/>
            <person name="Sun H."/>
            <person name="Tunlid A."/>
            <person name="Henrissat B."/>
            <person name="Grigoriev I.V."/>
            <person name="Hibbett D.S."/>
            <person name="Martin F."/>
            <person name="Nordberg H.P."/>
            <person name="Cantor M.N."/>
            <person name="Hua S.X."/>
        </authorList>
    </citation>
    <scope>NUCLEOTIDE SEQUENCE [LARGE SCALE GENOMIC DNA]</scope>
    <source>
        <strain evidence="2 3">MUT 4182</strain>
    </source>
</reference>
<keyword evidence="3" id="KW-1185">Reference proteome</keyword>
<feature type="compositionally biased region" description="Basic and acidic residues" evidence="1">
    <location>
        <begin position="106"/>
        <end position="128"/>
    </location>
</feature>